<reference evidence="1 2" key="1">
    <citation type="submission" date="2023-03" db="EMBL/GenBank/DDBJ databases">
        <title>Draft assemblies of triclosan tolerant bacteria isolated from returned activated sludge.</title>
        <authorList>
            <person name="Van Hamelsveld S."/>
        </authorList>
    </citation>
    <scope>NUCLEOTIDE SEQUENCE [LARGE SCALE GENOMIC DNA]</scope>
    <source>
        <strain evidence="1 2">GW210010_S58</strain>
    </source>
</reference>
<sequence>MQARFAGVVFDLWFRTRANADRAWSPGVPPGPVGQEALAMTEAQHLDLLTLGYADKLTLQLRQIYGEFPEHPSHEALQEAVGVQIERAARYRIRSEGDMLQYVFKGLLISARFDEHPLIHSKLLAASLGDISFSEVLSLVGDACREEFKKDKSI</sequence>
<dbReference type="RefSeq" id="WP_276263894.1">
    <property type="nucleotide sequence ID" value="NZ_JARJLM010000080.1"/>
</dbReference>
<organism evidence="1 2">
    <name type="scientific">Cupriavidus basilensis</name>
    <dbReference type="NCBI Taxonomy" id="68895"/>
    <lineage>
        <taxon>Bacteria</taxon>
        <taxon>Pseudomonadati</taxon>
        <taxon>Pseudomonadota</taxon>
        <taxon>Betaproteobacteria</taxon>
        <taxon>Burkholderiales</taxon>
        <taxon>Burkholderiaceae</taxon>
        <taxon>Cupriavidus</taxon>
    </lineage>
</organism>
<keyword evidence="2" id="KW-1185">Reference proteome</keyword>
<evidence type="ECO:0000313" key="2">
    <source>
        <dbReference type="Proteomes" id="UP001216674"/>
    </source>
</evidence>
<accession>A0ABT6AI00</accession>
<name>A0ABT6AI00_9BURK</name>
<dbReference type="EMBL" id="JARJLM010000080">
    <property type="protein sequence ID" value="MDF3832238.1"/>
    <property type="molecule type" value="Genomic_DNA"/>
</dbReference>
<dbReference type="Proteomes" id="UP001216674">
    <property type="component" value="Unassembled WGS sequence"/>
</dbReference>
<proteinExistence type="predicted"/>
<protein>
    <submittedName>
        <fullName evidence="1">Uncharacterized protein</fullName>
    </submittedName>
</protein>
<gene>
    <name evidence="1" type="ORF">P3W85_04625</name>
</gene>
<evidence type="ECO:0000313" key="1">
    <source>
        <dbReference type="EMBL" id="MDF3832238.1"/>
    </source>
</evidence>
<comment type="caution">
    <text evidence="1">The sequence shown here is derived from an EMBL/GenBank/DDBJ whole genome shotgun (WGS) entry which is preliminary data.</text>
</comment>